<evidence type="ECO:0000256" key="7">
    <source>
        <dbReference type="ARBA" id="ARBA00022490"/>
    </source>
</evidence>
<dbReference type="GO" id="GO:0005737">
    <property type="term" value="C:cytoplasm"/>
    <property type="evidence" value="ECO:0007669"/>
    <property type="project" value="UniProtKB-SubCell"/>
</dbReference>
<comment type="subcellular location">
    <subcellularLocation>
        <location evidence="3">Cytoplasm</location>
    </subcellularLocation>
</comment>
<evidence type="ECO:0000256" key="6">
    <source>
        <dbReference type="ARBA" id="ARBA00018857"/>
    </source>
</evidence>
<evidence type="ECO:0000313" key="15">
    <source>
        <dbReference type="EMBL" id="MBW64336.1"/>
    </source>
</evidence>
<evidence type="ECO:0000256" key="10">
    <source>
        <dbReference type="ARBA" id="ARBA00022695"/>
    </source>
</evidence>
<name>A0A2M4CG66_ANODA</name>
<dbReference type="GO" id="GO:0006006">
    <property type="term" value="P:glucose metabolic process"/>
    <property type="evidence" value="ECO:0007669"/>
    <property type="project" value="TreeGrafter"/>
</dbReference>
<evidence type="ECO:0000256" key="4">
    <source>
        <dbReference type="ARBA" id="ARBA00006451"/>
    </source>
</evidence>
<keyword evidence="9" id="KW-0808">Transferase</keyword>
<keyword evidence="11" id="KW-0547">Nucleotide-binding</keyword>
<dbReference type="Pfam" id="PF26217">
    <property type="entry name" value="GDPGP1_N"/>
    <property type="match status" value="1"/>
</dbReference>
<dbReference type="InterPro" id="IPR036265">
    <property type="entry name" value="HIT-like_sf"/>
</dbReference>
<dbReference type="SUPFAM" id="SSF54197">
    <property type="entry name" value="HIT-like"/>
    <property type="match status" value="1"/>
</dbReference>
<reference evidence="15" key="1">
    <citation type="submission" date="2018-01" db="EMBL/GenBank/DDBJ databases">
        <title>An insight into the sialome of Amazonian anophelines.</title>
        <authorList>
            <person name="Ribeiro J.M."/>
            <person name="Scarpassa V."/>
            <person name="Calvo E."/>
        </authorList>
    </citation>
    <scope>NUCLEOTIDE SEQUENCE</scope>
</reference>
<dbReference type="PANTHER" id="PTHR20884:SF8">
    <property type="entry name" value="GDP-D-GLUCOSE PHOSPHORYLASE 1"/>
    <property type="match status" value="1"/>
</dbReference>
<evidence type="ECO:0000256" key="1">
    <source>
        <dbReference type="ARBA" id="ARBA00000063"/>
    </source>
</evidence>
<comment type="similarity">
    <text evidence="4">Belongs to the GDPGP1 family.</text>
</comment>
<evidence type="ECO:0000256" key="8">
    <source>
        <dbReference type="ARBA" id="ARBA00022658"/>
    </source>
</evidence>
<dbReference type="Pfam" id="PF26216">
    <property type="entry name" value="GDPGP1_C"/>
    <property type="match status" value="1"/>
</dbReference>
<evidence type="ECO:0000259" key="13">
    <source>
        <dbReference type="Pfam" id="PF26216"/>
    </source>
</evidence>
<feature type="domain" description="GDPGP1-like C-terminal" evidence="13">
    <location>
        <begin position="223"/>
        <end position="329"/>
    </location>
</feature>
<keyword evidence="12" id="KW-0378">Hydrolase</keyword>
<sequence>MNQPIMSSMGDCCYQLQDAVLKPDPELQRRLESAWTERHAAGIGFRYRLNIEKQRIVPGHFQFLLQLNRDRLTQRRQPQQISLDAPFDESIFNFTKVHNDEVLLELQPASEDIGHCEFLRRVPVTLLINNSPLSIYHSLVVPERHKCCPQRLTPGAVRMALELLYRLPDRRYRLSYNSPGALASVNHQHLHLVRVDHELYVQRASLIPVGNDDRLTRLTDDSPVQGYCYELYNAQRDLEPVCRGLHELVNLLARRQMPYNLFFTWTEPTKPAAGTVRVLVYPRLTPCVNKSACSFNAAALEMSGYVSVGDAADYEQLDEGKIRVALQEAQGDVYGALQPEFASNSAFTVSLRLSA</sequence>
<dbReference type="InterPro" id="IPR058866">
    <property type="entry name" value="GDPGP1_N"/>
</dbReference>
<accession>A0A2M4CG66</accession>
<comment type="function">
    <text evidence="2">Specific and highly efficient GDP-D-glucose phosphorylase regulating the levels of GDP-D-glucose in cells.</text>
</comment>
<evidence type="ECO:0000256" key="12">
    <source>
        <dbReference type="ARBA" id="ARBA00022801"/>
    </source>
</evidence>
<proteinExistence type="inferred from homology"/>
<dbReference type="GO" id="GO:0000166">
    <property type="term" value="F:nucleotide binding"/>
    <property type="evidence" value="ECO:0007669"/>
    <property type="project" value="UniProtKB-KW"/>
</dbReference>
<protein>
    <recommendedName>
        <fullName evidence="6">GDP-D-glucose phosphorylase 1</fullName>
        <ecNumber evidence="5">2.7.7.78</ecNumber>
    </recommendedName>
</protein>
<dbReference type="EC" id="2.7.7.78" evidence="5"/>
<evidence type="ECO:0000259" key="14">
    <source>
        <dbReference type="Pfam" id="PF26217"/>
    </source>
</evidence>
<dbReference type="AlphaFoldDB" id="A0A2M4CG66"/>
<dbReference type="InterPro" id="IPR058865">
    <property type="entry name" value="GDPGP1_C"/>
</dbReference>
<keyword evidence="10" id="KW-0548">Nucleotidyltransferase</keyword>
<dbReference type="InterPro" id="IPR026506">
    <property type="entry name" value="GDPGP"/>
</dbReference>
<comment type="catalytic activity">
    <reaction evidence="1">
        <text>GDP-alpha-D-glucose + phosphate = alpha-D-glucose 1-phosphate + GDP + H(+)</text>
        <dbReference type="Rhea" id="RHEA:30387"/>
        <dbReference type="ChEBI" id="CHEBI:15378"/>
        <dbReference type="ChEBI" id="CHEBI:43474"/>
        <dbReference type="ChEBI" id="CHEBI:58189"/>
        <dbReference type="ChEBI" id="CHEBI:58601"/>
        <dbReference type="ChEBI" id="CHEBI:62230"/>
        <dbReference type="EC" id="2.7.7.78"/>
    </reaction>
</comment>
<dbReference type="GO" id="GO:0005085">
    <property type="term" value="F:guanyl-nucleotide exchange factor activity"/>
    <property type="evidence" value="ECO:0007669"/>
    <property type="project" value="UniProtKB-KW"/>
</dbReference>
<evidence type="ECO:0000256" key="5">
    <source>
        <dbReference type="ARBA" id="ARBA00012507"/>
    </source>
</evidence>
<keyword evidence="7" id="KW-0963">Cytoplasm</keyword>
<evidence type="ECO:0000256" key="2">
    <source>
        <dbReference type="ARBA" id="ARBA00003049"/>
    </source>
</evidence>
<evidence type="ECO:0000256" key="3">
    <source>
        <dbReference type="ARBA" id="ARBA00004496"/>
    </source>
</evidence>
<keyword evidence="8" id="KW-0344">Guanine-nucleotide releasing factor</keyword>
<dbReference type="VEuPathDB" id="VectorBase:ADAC003315"/>
<dbReference type="GO" id="GO:0080048">
    <property type="term" value="F:GDP-D-glucose phosphorylase activity"/>
    <property type="evidence" value="ECO:0007669"/>
    <property type="project" value="UniProtKB-EC"/>
</dbReference>
<dbReference type="EMBL" id="GGFL01000158">
    <property type="protein sequence ID" value="MBW64336.1"/>
    <property type="molecule type" value="Transcribed_RNA"/>
</dbReference>
<evidence type="ECO:0000256" key="11">
    <source>
        <dbReference type="ARBA" id="ARBA00022741"/>
    </source>
</evidence>
<dbReference type="GO" id="GO:0016787">
    <property type="term" value="F:hydrolase activity"/>
    <property type="evidence" value="ECO:0007669"/>
    <property type="project" value="UniProtKB-KW"/>
</dbReference>
<evidence type="ECO:0000256" key="9">
    <source>
        <dbReference type="ARBA" id="ARBA00022679"/>
    </source>
</evidence>
<organism evidence="15">
    <name type="scientific">Anopheles darlingi</name>
    <name type="common">Mosquito</name>
    <dbReference type="NCBI Taxonomy" id="43151"/>
    <lineage>
        <taxon>Eukaryota</taxon>
        <taxon>Metazoa</taxon>
        <taxon>Ecdysozoa</taxon>
        <taxon>Arthropoda</taxon>
        <taxon>Hexapoda</taxon>
        <taxon>Insecta</taxon>
        <taxon>Pterygota</taxon>
        <taxon>Neoptera</taxon>
        <taxon>Endopterygota</taxon>
        <taxon>Diptera</taxon>
        <taxon>Nematocera</taxon>
        <taxon>Culicoidea</taxon>
        <taxon>Culicidae</taxon>
        <taxon>Anophelinae</taxon>
        <taxon>Anopheles</taxon>
    </lineage>
</organism>
<dbReference type="VEuPathDB" id="VectorBase:ADAR2_010996"/>
<feature type="domain" description="GDPGP1-like N-terminal" evidence="14">
    <location>
        <begin position="27"/>
        <end position="192"/>
    </location>
</feature>
<dbReference type="PANTHER" id="PTHR20884">
    <property type="entry name" value="GDP-D-GLUCOSE PHOSPHORYLASE 1"/>
    <property type="match status" value="1"/>
</dbReference>